<reference evidence="7" key="1">
    <citation type="journal article" date="2014" name="Int. J. Syst. Evol. Microbiol.">
        <title>Complete genome sequence of Corynebacterium casei LMG S-19264T (=DSM 44701T), isolated from a smear-ripened cheese.</title>
        <authorList>
            <consortium name="US DOE Joint Genome Institute (JGI-PGF)"/>
            <person name="Walter F."/>
            <person name="Albersmeier A."/>
            <person name="Kalinowski J."/>
            <person name="Ruckert C."/>
        </authorList>
    </citation>
    <scope>NUCLEOTIDE SEQUENCE</scope>
    <source>
        <strain evidence="7">CGMCC 1.12919</strain>
    </source>
</reference>
<dbReference type="InterPro" id="IPR009056">
    <property type="entry name" value="Cyt_c-like_dom"/>
</dbReference>
<evidence type="ECO:0000256" key="4">
    <source>
        <dbReference type="PROSITE-ProRule" id="PRU00433"/>
    </source>
</evidence>
<gene>
    <name evidence="7" type="ORF">GCM10010994_25990</name>
</gene>
<dbReference type="PROSITE" id="PS51007">
    <property type="entry name" value="CYTC"/>
    <property type="match status" value="1"/>
</dbReference>
<sequence length="333" mass="34970">MGRGLGAAATAALIGLAALAATSAAEPAKPAGKEVLPVRVWDIPSVERLPDDERGRLARYGRSIFEATYAHVGPEVADPAKRFAGNNLACKNCHLNGGFKKFGLPVIGAAADYPAYSARSGAPASLVERLNGCMTRSMNGRPMPAGLTEMRALVSYLDILSTGIRADAEVIGKGAGRMPELARAADPARGRAIYADKCALCHRSGGEGLRRGLPGDALGYLVPPLWGPDSFNDGAGMNRLITAANFVHANMPNGTDWTAPVLGVEDAWDVAAYVVSQPRPHKADLAADFPDKLAKPIDTPYGPYADGFSEQQHKYGPFGPIAAKVKALDAARK</sequence>
<dbReference type="InterPro" id="IPR036909">
    <property type="entry name" value="Cyt_c-like_dom_sf"/>
</dbReference>
<keyword evidence="3 4" id="KW-0408">Iron</keyword>
<reference evidence="7" key="2">
    <citation type="submission" date="2020-09" db="EMBL/GenBank/DDBJ databases">
        <authorList>
            <person name="Sun Q."/>
            <person name="Zhou Y."/>
        </authorList>
    </citation>
    <scope>NUCLEOTIDE SEQUENCE</scope>
    <source>
        <strain evidence="7">CGMCC 1.12919</strain>
    </source>
</reference>
<feature type="chain" id="PRO_5037908190" description="Cytochrome c domain-containing protein" evidence="5">
    <location>
        <begin position="21"/>
        <end position="333"/>
    </location>
</feature>
<protein>
    <recommendedName>
        <fullName evidence="6">Cytochrome c domain-containing protein</fullName>
    </recommendedName>
</protein>
<accession>A0A916UBX6</accession>
<evidence type="ECO:0000313" key="8">
    <source>
        <dbReference type="Proteomes" id="UP000637002"/>
    </source>
</evidence>
<dbReference type="Gene3D" id="1.10.760.10">
    <property type="entry name" value="Cytochrome c-like domain"/>
    <property type="match status" value="2"/>
</dbReference>
<dbReference type="Proteomes" id="UP000637002">
    <property type="component" value="Unassembled WGS sequence"/>
</dbReference>
<dbReference type="GO" id="GO:0020037">
    <property type="term" value="F:heme binding"/>
    <property type="evidence" value="ECO:0007669"/>
    <property type="project" value="InterPro"/>
</dbReference>
<dbReference type="Pfam" id="PF21342">
    <property type="entry name" value="SoxA-TsdA_cyt-c"/>
    <property type="match status" value="1"/>
</dbReference>
<dbReference type="GO" id="GO:0046872">
    <property type="term" value="F:metal ion binding"/>
    <property type="evidence" value="ECO:0007669"/>
    <property type="project" value="UniProtKB-KW"/>
</dbReference>
<dbReference type="EMBL" id="BMGG01000004">
    <property type="protein sequence ID" value="GGC66195.1"/>
    <property type="molecule type" value="Genomic_DNA"/>
</dbReference>
<evidence type="ECO:0000313" key="7">
    <source>
        <dbReference type="EMBL" id="GGC66195.1"/>
    </source>
</evidence>
<dbReference type="InterPro" id="IPR051459">
    <property type="entry name" value="Cytochrome_c-type_DH"/>
</dbReference>
<dbReference type="RefSeq" id="WP_188609585.1">
    <property type="nucleotide sequence ID" value="NZ_BMGG01000004.1"/>
</dbReference>
<feature type="signal peptide" evidence="5">
    <location>
        <begin position="1"/>
        <end position="20"/>
    </location>
</feature>
<dbReference type="PANTHER" id="PTHR35008">
    <property type="entry name" value="BLL4482 PROTEIN-RELATED"/>
    <property type="match status" value="1"/>
</dbReference>
<feature type="domain" description="Cytochrome c" evidence="6">
    <location>
        <begin position="185"/>
        <end position="278"/>
    </location>
</feature>
<dbReference type="Pfam" id="PF13442">
    <property type="entry name" value="Cytochrome_CBB3"/>
    <property type="match status" value="1"/>
</dbReference>
<name>A0A916UBX6_9HYPH</name>
<dbReference type="AlphaFoldDB" id="A0A916UBX6"/>
<organism evidence="7 8">
    <name type="scientific">Chelatococcus reniformis</name>
    <dbReference type="NCBI Taxonomy" id="1494448"/>
    <lineage>
        <taxon>Bacteria</taxon>
        <taxon>Pseudomonadati</taxon>
        <taxon>Pseudomonadota</taxon>
        <taxon>Alphaproteobacteria</taxon>
        <taxon>Hyphomicrobiales</taxon>
        <taxon>Chelatococcaceae</taxon>
        <taxon>Chelatococcus</taxon>
    </lineage>
</organism>
<keyword evidence="5" id="KW-0732">Signal</keyword>
<comment type="caution">
    <text evidence="7">The sequence shown here is derived from an EMBL/GenBank/DDBJ whole genome shotgun (WGS) entry which is preliminary data.</text>
</comment>
<dbReference type="PANTHER" id="PTHR35008:SF9">
    <property type="entry name" value="CYTOCHROME C DOMAIN-CONTAINING PROTEIN"/>
    <property type="match status" value="1"/>
</dbReference>
<keyword evidence="1 4" id="KW-0349">Heme</keyword>
<keyword evidence="2 4" id="KW-0479">Metal-binding</keyword>
<evidence type="ECO:0000256" key="2">
    <source>
        <dbReference type="ARBA" id="ARBA00022723"/>
    </source>
</evidence>
<evidence type="ECO:0000259" key="6">
    <source>
        <dbReference type="PROSITE" id="PS51007"/>
    </source>
</evidence>
<evidence type="ECO:0000256" key="1">
    <source>
        <dbReference type="ARBA" id="ARBA00022617"/>
    </source>
</evidence>
<dbReference type="GO" id="GO:0009055">
    <property type="term" value="F:electron transfer activity"/>
    <property type="evidence" value="ECO:0007669"/>
    <property type="project" value="InterPro"/>
</dbReference>
<keyword evidence="8" id="KW-1185">Reference proteome</keyword>
<dbReference type="SUPFAM" id="SSF46626">
    <property type="entry name" value="Cytochrome c"/>
    <property type="match status" value="2"/>
</dbReference>
<evidence type="ECO:0000256" key="5">
    <source>
        <dbReference type="SAM" id="SignalP"/>
    </source>
</evidence>
<proteinExistence type="predicted"/>
<evidence type="ECO:0000256" key="3">
    <source>
        <dbReference type="ARBA" id="ARBA00023004"/>
    </source>
</evidence>